<evidence type="ECO:0000256" key="2">
    <source>
        <dbReference type="SAM" id="Phobius"/>
    </source>
</evidence>
<evidence type="ECO:0000313" key="3">
    <source>
        <dbReference type="EMBL" id="MBN9413053.1"/>
    </source>
</evidence>
<keyword evidence="1" id="KW-0175">Coiled coil</keyword>
<dbReference type="SUPFAM" id="SSF55874">
    <property type="entry name" value="ATPase domain of HSP90 chaperone/DNA topoisomerase II/histidine kinase"/>
    <property type="match status" value="1"/>
</dbReference>
<dbReference type="Proteomes" id="UP000664414">
    <property type="component" value="Unassembled WGS sequence"/>
</dbReference>
<dbReference type="InterPro" id="IPR036890">
    <property type="entry name" value="HATPase_C_sf"/>
</dbReference>
<protein>
    <submittedName>
        <fullName evidence="3">Uncharacterized protein</fullName>
    </submittedName>
</protein>
<reference evidence="3" key="1">
    <citation type="submission" date="2021-02" db="EMBL/GenBank/DDBJ databases">
        <title>Thiocyanate and organic carbon inputs drive convergent selection for specific autotrophic Afipia and Thiobacillus strains within complex microbiomes.</title>
        <authorList>
            <person name="Huddy R.J."/>
            <person name="Sachdeva R."/>
            <person name="Kadzinga F."/>
            <person name="Kantor R.S."/>
            <person name="Harrison S.T.L."/>
            <person name="Banfield J.F."/>
        </authorList>
    </citation>
    <scope>NUCLEOTIDE SEQUENCE</scope>
    <source>
        <strain evidence="3">SCN18_10_11_15_R4_P_38_20</strain>
    </source>
</reference>
<dbReference type="AlphaFoldDB" id="A0A8J7PXZ8"/>
<evidence type="ECO:0000313" key="4">
    <source>
        <dbReference type="Proteomes" id="UP000664414"/>
    </source>
</evidence>
<evidence type="ECO:0000256" key="1">
    <source>
        <dbReference type="SAM" id="Coils"/>
    </source>
</evidence>
<accession>A0A8J7PXZ8</accession>
<comment type="caution">
    <text evidence="3">The sequence shown here is derived from an EMBL/GenBank/DDBJ whole genome shotgun (WGS) entry which is preliminary data.</text>
</comment>
<keyword evidence="2" id="KW-0472">Membrane</keyword>
<feature type="transmembrane region" description="Helical" evidence="2">
    <location>
        <begin position="224"/>
        <end position="242"/>
    </location>
</feature>
<keyword evidence="2" id="KW-1133">Transmembrane helix</keyword>
<name>A0A8J7PXZ8_9PROT</name>
<dbReference type="Gene3D" id="3.30.565.10">
    <property type="entry name" value="Histidine kinase-like ATPase, C-terminal domain"/>
    <property type="match status" value="1"/>
</dbReference>
<organism evidence="3 4">
    <name type="scientific">Candidatus Paracaedimonas acanthamoebae</name>
    <dbReference type="NCBI Taxonomy" id="244581"/>
    <lineage>
        <taxon>Bacteria</taxon>
        <taxon>Pseudomonadati</taxon>
        <taxon>Pseudomonadota</taxon>
        <taxon>Alphaproteobacteria</taxon>
        <taxon>Holosporales</taxon>
        <taxon>Caedimonadaceae</taxon>
        <taxon>Candidatus Paracaedimonas</taxon>
    </lineage>
</organism>
<dbReference type="EMBL" id="JAFKGL010000016">
    <property type="protein sequence ID" value="MBN9413053.1"/>
    <property type="molecule type" value="Genomic_DNA"/>
</dbReference>
<sequence>MRDNKHALKPPLFYDLLWVGSITLVALAVFILASYTIKSFYREQDYSTYIHKLRNSIEKKLEIQLSILKTIETRISLTPRLQYEEKIPSLLKEDYKFIDQDSLDVSSIINEKYFLSMGNTDQLIASHGKITHPEIVLKGVNLKTASFFNSRYFLIYTQDELFLGLCLRPNDYVFIKSLKASLLGKEESHNSAIINIQDMKHIYKRSLKARETLRSPLVYQGKSFKSYIYFSQLGTVILLSGPQPYTLKSYFQQTIWPIIFILSLGMLFVLYLLVAYRRIETRISQRYETRIHSLQNDLKNHQVQCNSYKEQNEDLKASTNQWQYMFQSLCEFLGRFQQLSAEIQKISQMFVSDLSGKMISRLSPEEHLKLSAKIYDNANHIMSGMINVSNIVKCSLESIITKSLAMCSHLISKKNIHVALDLTHCFKEAYADETLILQIFYNIIYKIIDRLPQRGTIKLKMSESRLFHSLALSLSIEDDGYIWNDKDFEAFKAKEHQSKFKLYSNPLNLSWDDIEVLIKNAGGQLTKNSSDTKINRLELKIPVRLEDSKKKSSSSNVVSLRGDHVK</sequence>
<keyword evidence="2" id="KW-0812">Transmembrane</keyword>
<feature type="transmembrane region" description="Helical" evidence="2">
    <location>
        <begin position="12"/>
        <end position="33"/>
    </location>
</feature>
<proteinExistence type="predicted"/>
<gene>
    <name evidence="3" type="ORF">J0H12_03935</name>
</gene>
<feature type="coiled-coil region" evidence="1">
    <location>
        <begin position="284"/>
        <end position="318"/>
    </location>
</feature>
<feature type="transmembrane region" description="Helical" evidence="2">
    <location>
        <begin position="254"/>
        <end position="276"/>
    </location>
</feature>